<evidence type="ECO:0000256" key="12">
    <source>
        <dbReference type="ARBA" id="ARBA00037801"/>
    </source>
</evidence>
<dbReference type="PROSITE" id="PS00303">
    <property type="entry name" value="S100_CABP"/>
    <property type="match status" value="1"/>
</dbReference>
<organism evidence="17 18">
    <name type="scientific">Cnephaeus nilssonii</name>
    <name type="common">Northern bat</name>
    <name type="synonym">Eptesicus nilssonii</name>
    <dbReference type="NCBI Taxonomy" id="3371016"/>
    <lineage>
        <taxon>Eukaryota</taxon>
        <taxon>Metazoa</taxon>
        <taxon>Chordata</taxon>
        <taxon>Craniata</taxon>
        <taxon>Vertebrata</taxon>
        <taxon>Euteleostomi</taxon>
        <taxon>Mammalia</taxon>
        <taxon>Eutheria</taxon>
        <taxon>Laurasiatheria</taxon>
        <taxon>Chiroptera</taxon>
        <taxon>Yangochiroptera</taxon>
        <taxon>Vespertilionidae</taxon>
        <taxon>Cnephaeus</taxon>
    </lineage>
</organism>
<dbReference type="InterPro" id="IPR051111">
    <property type="entry name" value="Ca-binding_regulatory"/>
</dbReference>
<proteinExistence type="predicted"/>
<evidence type="ECO:0000256" key="4">
    <source>
        <dbReference type="ARBA" id="ARBA00022490"/>
    </source>
</evidence>
<dbReference type="PANTHER" id="PTHR46311:SF1">
    <property type="entry name" value="CALCIUM-BINDING PROTEIN 7"/>
    <property type="match status" value="1"/>
</dbReference>
<dbReference type="Gene3D" id="1.10.238.10">
    <property type="entry name" value="EF-hand"/>
    <property type="match status" value="1"/>
</dbReference>
<dbReference type="CDD" id="cd00051">
    <property type="entry name" value="EFh"/>
    <property type="match status" value="1"/>
</dbReference>
<keyword evidence="11 15" id="KW-0472">Membrane</keyword>
<evidence type="ECO:0000256" key="14">
    <source>
        <dbReference type="SAM" id="MobiDB-lite"/>
    </source>
</evidence>
<protein>
    <recommendedName>
        <fullName evidence="16">EF-hand domain-containing protein</fullName>
    </recommendedName>
</protein>
<evidence type="ECO:0000256" key="10">
    <source>
        <dbReference type="ARBA" id="ARBA00023034"/>
    </source>
</evidence>
<dbReference type="SUPFAM" id="SSF47473">
    <property type="entry name" value="EF-hand"/>
    <property type="match status" value="1"/>
</dbReference>
<dbReference type="EMBL" id="JAULJE010000023">
    <property type="protein sequence ID" value="KAK1328386.1"/>
    <property type="molecule type" value="Genomic_DNA"/>
</dbReference>
<keyword evidence="7" id="KW-0677">Repeat</keyword>
<evidence type="ECO:0000256" key="8">
    <source>
        <dbReference type="ARBA" id="ARBA00022837"/>
    </source>
</evidence>
<evidence type="ECO:0000313" key="17">
    <source>
        <dbReference type="EMBL" id="KAK1328386.1"/>
    </source>
</evidence>
<evidence type="ECO:0000259" key="16">
    <source>
        <dbReference type="PROSITE" id="PS50222"/>
    </source>
</evidence>
<evidence type="ECO:0000256" key="3">
    <source>
        <dbReference type="ARBA" id="ARBA00022475"/>
    </source>
</evidence>
<evidence type="ECO:0000256" key="2">
    <source>
        <dbReference type="ARBA" id="ARBA00004556"/>
    </source>
</evidence>
<reference evidence="17" key="1">
    <citation type="submission" date="2023-06" db="EMBL/GenBank/DDBJ databases">
        <title>Reference genome for the Northern bat (Eptesicus nilssonii), a most northern bat species.</title>
        <authorList>
            <person name="Laine V.N."/>
            <person name="Pulliainen A.T."/>
            <person name="Lilley T.M."/>
        </authorList>
    </citation>
    <scope>NUCLEOTIDE SEQUENCE</scope>
    <source>
        <strain evidence="17">BLF_Eptnil</strain>
        <tissue evidence="17">Kidney</tissue>
    </source>
</reference>
<dbReference type="PANTHER" id="PTHR46311">
    <property type="entry name" value="CALCIUM-BINDING PROTEIN 8-RELATED"/>
    <property type="match status" value="1"/>
</dbReference>
<dbReference type="GO" id="GO:0048471">
    <property type="term" value="C:perinuclear region of cytoplasm"/>
    <property type="evidence" value="ECO:0007669"/>
    <property type="project" value="UniProtKB-SubCell"/>
</dbReference>
<keyword evidence="9 15" id="KW-1133">Transmembrane helix</keyword>
<sequence length="350" mass="38069">MPFHPVTAALMYRGIYTVPNLLSEQRPVDIPEDELEACHADSWAPCPSSLPRPAGSGGLGAGLRLQVWGSSWSGKQGVGTGVKSPPALLPTEIREAFKVFDRDGNGFISKQELGTAMRSLGYMPNEVELEVIIQRLDMDGDGQVDFEEFVTLLGPKLSTMGIPERFHGTDFDTVFWKVRRDRWEPGLRTLWSGQGVVGPLGRGVTRPSPSTGLPGGGWENGGVAPSLLESGGPPGRGGCRRWVGTGGRGGLSVRLLPKCDMQKLTVDELKRLLYDTFCEHLSMKDIENIIMTEEESHLGTAECPVDVETCSNQQIRQTCVRKSLICAFAIAFIISVMLIAANQVLRSGMK</sequence>
<evidence type="ECO:0000313" key="18">
    <source>
        <dbReference type="Proteomes" id="UP001177744"/>
    </source>
</evidence>
<evidence type="ECO:0000256" key="1">
    <source>
        <dbReference type="ARBA" id="ARBA00004521"/>
    </source>
</evidence>
<evidence type="ECO:0000256" key="13">
    <source>
        <dbReference type="ARBA" id="ARBA00038636"/>
    </source>
</evidence>
<dbReference type="GO" id="GO:0005509">
    <property type="term" value="F:calcium ion binding"/>
    <property type="evidence" value="ECO:0007669"/>
    <property type="project" value="InterPro"/>
</dbReference>
<comment type="subunit">
    <text evidence="13">Interacts with PI4KB. This binding competes with FREQ/NCS1 binding in a calcium-dependent manner.</text>
</comment>
<accession>A0AA40HD06</accession>
<evidence type="ECO:0000256" key="15">
    <source>
        <dbReference type="SAM" id="Phobius"/>
    </source>
</evidence>
<dbReference type="SMART" id="SM00054">
    <property type="entry name" value="EFh"/>
    <property type="match status" value="2"/>
</dbReference>
<keyword evidence="4" id="KW-0963">Cytoplasm</keyword>
<gene>
    <name evidence="17" type="ORF">QTO34_011959</name>
</gene>
<dbReference type="InterPro" id="IPR001751">
    <property type="entry name" value="S100/CaBP7/8-like_CS"/>
</dbReference>
<name>A0AA40HD06_CNENI</name>
<keyword evidence="18" id="KW-1185">Reference proteome</keyword>
<dbReference type="GO" id="GO:0032588">
    <property type="term" value="C:trans-Golgi network membrane"/>
    <property type="evidence" value="ECO:0007669"/>
    <property type="project" value="TreeGrafter"/>
</dbReference>
<feature type="domain" description="EF-hand" evidence="16">
    <location>
        <begin position="88"/>
        <end position="123"/>
    </location>
</feature>
<evidence type="ECO:0000256" key="9">
    <source>
        <dbReference type="ARBA" id="ARBA00022989"/>
    </source>
</evidence>
<evidence type="ECO:0000256" key="6">
    <source>
        <dbReference type="ARBA" id="ARBA00022723"/>
    </source>
</evidence>
<dbReference type="FunFam" id="1.10.238.10:FF:000115">
    <property type="entry name" value="Calcium-binding protein 8"/>
    <property type="match status" value="1"/>
</dbReference>
<dbReference type="PROSITE" id="PS50222">
    <property type="entry name" value="EF_HAND_2"/>
    <property type="match status" value="2"/>
</dbReference>
<evidence type="ECO:0000256" key="11">
    <source>
        <dbReference type="ARBA" id="ARBA00023136"/>
    </source>
</evidence>
<dbReference type="PROSITE" id="PS00018">
    <property type="entry name" value="EF_HAND_1"/>
    <property type="match status" value="2"/>
</dbReference>
<dbReference type="InterPro" id="IPR011992">
    <property type="entry name" value="EF-hand-dom_pair"/>
</dbReference>
<evidence type="ECO:0000256" key="5">
    <source>
        <dbReference type="ARBA" id="ARBA00022692"/>
    </source>
</evidence>
<keyword evidence="8" id="KW-0106">Calcium</keyword>
<dbReference type="InterPro" id="IPR018247">
    <property type="entry name" value="EF_Hand_1_Ca_BS"/>
</dbReference>
<evidence type="ECO:0000256" key="7">
    <source>
        <dbReference type="ARBA" id="ARBA00022737"/>
    </source>
</evidence>
<feature type="domain" description="EF-hand" evidence="16">
    <location>
        <begin position="124"/>
        <end position="159"/>
    </location>
</feature>
<dbReference type="InterPro" id="IPR002048">
    <property type="entry name" value="EF_hand_dom"/>
</dbReference>
<dbReference type="Pfam" id="PF13499">
    <property type="entry name" value="EF-hand_7"/>
    <property type="match status" value="1"/>
</dbReference>
<dbReference type="AlphaFoldDB" id="A0AA40HD06"/>
<comment type="caution">
    <text evidence="17">The sequence shown here is derived from an EMBL/GenBank/DDBJ whole genome shotgun (WGS) entry which is preliminary data.</text>
</comment>
<feature type="transmembrane region" description="Helical" evidence="15">
    <location>
        <begin position="320"/>
        <end position="341"/>
    </location>
</feature>
<comment type="subcellular location">
    <subcellularLocation>
        <location evidence="1">Cell membrane</location>
        <topology evidence="1">Single-pass type IV membrane protein</topology>
    </subcellularLocation>
    <subcellularLocation>
        <location evidence="2">Cytoplasm</location>
        <location evidence="2">Perinuclear region</location>
    </subcellularLocation>
    <subcellularLocation>
        <location evidence="12">Golgi apparatus</location>
        <location evidence="12">trans-Golgi network membrane</location>
        <topology evidence="12">Single-pass type IV membrane protein</topology>
    </subcellularLocation>
</comment>
<dbReference type="GO" id="GO:0005886">
    <property type="term" value="C:plasma membrane"/>
    <property type="evidence" value="ECO:0007669"/>
    <property type="project" value="UniProtKB-SubCell"/>
</dbReference>
<keyword evidence="5 15" id="KW-0812">Transmembrane</keyword>
<keyword evidence="10" id="KW-0333">Golgi apparatus</keyword>
<feature type="region of interest" description="Disordered" evidence="14">
    <location>
        <begin position="201"/>
        <end position="235"/>
    </location>
</feature>
<keyword evidence="3" id="KW-1003">Cell membrane</keyword>
<keyword evidence="6" id="KW-0479">Metal-binding</keyword>
<dbReference type="Proteomes" id="UP001177744">
    <property type="component" value="Unassembled WGS sequence"/>
</dbReference>